<evidence type="ECO:0000313" key="1">
    <source>
        <dbReference type="EMBL" id="KAL2336309.1"/>
    </source>
</evidence>
<evidence type="ECO:0000313" key="2">
    <source>
        <dbReference type="Proteomes" id="UP001603857"/>
    </source>
</evidence>
<protein>
    <submittedName>
        <fullName evidence="1">Uncharacterized protein</fullName>
    </submittedName>
</protein>
<name>A0ABD1MKI8_9FABA</name>
<proteinExistence type="predicted"/>
<reference evidence="1 2" key="1">
    <citation type="submission" date="2024-08" db="EMBL/GenBank/DDBJ databases">
        <title>Insights into the chromosomal genome structure of Flemingia macrophylla.</title>
        <authorList>
            <person name="Ding Y."/>
            <person name="Zhao Y."/>
            <person name="Bi W."/>
            <person name="Wu M."/>
            <person name="Zhao G."/>
            <person name="Gong Y."/>
            <person name="Li W."/>
            <person name="Zhang P."/>
        </authorList>
    </citation>
    <scope>NUCLEOTIDE SEQUENCE [LARGE SCALE GENOMIC DNA]</scope>
    <source>
        <strain evidence="1">DYQJB</strain>
        <tissue evidence="1">Leaf</tissue>
    </source>
</reference>
<dbReference type="Proteomes" id="UP001603857">
    <property type="component" value="Unassembled WGS sequence"/>
</dbReference>
<comment type="caution">
    <text evidence="1">The sequence shown here is derived from an EMBL/GenBank/DDBJ whole genome shotgun (WGS) entry which is preliminary data.</text>
</comment>
<dbReference type="AlphaFoldDB" id="A0ABD1MKI8"/>
<organism evidence="1 2">
    <name type="scientific">Flemingia macrophylla</name>
    <dbReference type="NCBI Taxonomy" id="520843"/>
    <lineage>
        <taxon>Eukaryota</taxon>
        <taxon>Viridiplantae</taxon>
        <taxon>Streptophyta</taxon>
        <taxon>Embryophyta</taxon>
        <taxon>Tracheophyta</taxon>
        <taxon>Spermatophyta</taxon>
        <taxon>Magnoliopsida</taxon>
        <taxon>eudicotyledons</taxon>
        <taxon>Gunneridae</taxon>
        <taxon>Pentapetalae</taxon>
        <taxon>rosids</taxon>
        <taxon>fabids</taxon>
        <taxon>Fabales</taxon>
        <taxon>Fabaceae</taxon>
        <taxon>Papilionoideae</taxon>
        <taxon>50 kb inversion clade</taxon>
        <taxon>NPAAA clade</taxon>
        <taxon>indigoferoid/millettioid clade</taxon>
        <taxon>Phaseoleae</taxon>
        <taxon>Flemingia</taxon>
    </lineage>
</organism>
<sequence>METISQAMPQAEKYCSLTQQSPIGFEQDLPSFSSYPFFNVYFENENVMQTPFETI</sequence>
<dbReference type="EMBL" id="JBGMDY010000004">
    <property type="protein sequence ID" value="KAL2336309.1"/>
    <property type="molecule type" value="Genomic_DNA"/>
</dbReference>
<keyword evidence="2" id="KW-1185">Reference proteome</keyword>
<gene>
    <name evidence="1" type="ORF">Fmac_010755</name>
</gene>
<accession>A0ABD1MKI8</accession>